<dbReference type="InterPro" id="IPR040361">
    <property type="entry name" value="TPD1"/>
</dbReference>
<dbReference type="GO" id="GO:0001709">
    <property type="term" value="P:cell fate determination"/>
    <property type="evidence" value="ECO:0007669"/>
    <property type="project" value="TreeGrafter"/>
</dbReference>
<accession>M8CEQ6</accession>
<protein>
    <submittedName>
        <fullName evidence="1">Uncharacterized protein</fullName>
    </submittedName>
</protein>
<dbReference type="PANTHER" id="PTHR33184">
    <property type="entry name" value="PROTEIN TAPETUM DETERMINANT 1-LIKE-RELATED"/>
    <property type="match status" value="1"/>
</dbReference>
<organism evidence="1">
    <name type="scientific">Aegilops tauschii</name>
    <name type="common">Tausch's goatgrass</name>
    <name type="synonym">Aegilops squarrosa</name>
    <dbReference type="NCBI Taxonomy" id="37682"/>
    <lineage>
        <taxon>Eukaryota</taxon>
        <taxon>Viridiplantae</taxon>
        <taxon>Streptophyta</taxon>
        <taxon>Embryophyta</taxon>
        <taxon>Tracheophyta</taxon>
        <taxon>Spermatophyta</taxon>
        <taxon>Magnoliopsida</taxon>
        <taxon>Liliopsida</taxon>
        <taxon>Poales</taxon>
        <taxon>Poaceae</taxon>
        <taxon>BOP clade</taxon>
        <taxon>Pooideae</taxon>
        <taxon>Triticodae</taxon>
        <taxon>Triticeae</taxon>
        <taxon>Triticinae</taxon>
        <taxon>Aegilops</taxon>
    </lineage>
</organism>
<reference evidence="1" key="1">
    <citation type="submission" date="2015-06" db="UniProtKB">
        <authorList>
            <consortium name="EnsemblPlants"/>
        </authorList>
    </citation>
    <scope>IDENTIFICATION</scope>
</reference>
<evidence type="ECO:0000313" key="1">
    <source>
        <dbReference type="EnsemblPlants" id="EMT32899"/>
    </source>
</evidence>
<dbReference type="EnsemblPlants" id="EMT32899">
    <property type="protein sequence ID" value="EMT32899"/>
    <property type="gene ID" value="F775_01068"/>
</dbReference>
<dbReference type="OMA" id="VEITNMC"/>
<sequence length="142" mass="15123">MTTARSVAVLMAAVLVASALSGPPAFAAADAHCDLQKDLLITQSLGEPQSDGSSMYRVTVTNQCAGDERTGRPCVISRIRLQCGNFRSVIPVDPKVLRVVVPGVCLLNAGHSIPQDRNVSFVYTSYVRENLYVLSATCGLGR</sequence>
<dbReference type="AlphaFoldDB" id="M8CEQ6"/>
<proteinExistence type="predicted"/>
<name>M8CEQ6_AEGTA</name>
<dbReference type="Pfam" id="PF24068">
    <property type="entry name" value="TPD1_C"/>
    <property type="match status" value="1"/>
</dbReference>
<dbReference type="PANTHER" id="PTHR33184:SF62">
    <property type="match status" value="1"/>
</dbReference>